<evidence type="ECO:0000313" key="18">
    <source>
        <dbReference type="RefSeq" id="XP_010430918.1"/>
    </source>
</evidence>
<keyword evidence="2" id="KW-1188">Viral release from host cell</keyword>
<keyword evidence="12" id="KW-0695">RNA-directed DNA polymerase</keyword>
<evidence type="ECO:0000256" key="6">
    <source>
        <dbReference type="ARBA" id="ARBA00022741"/>
    </source>
</evidence>
<dbReference type="Gene3D" id="3.30.420.10">
    <property type="entry name" value="Ribonuclease H-like superfamily/Ribonuclease H"/>
    <property type="match status" value="1"/>
</dbReference>
<dbReference type="InterPro" id="IPR039537">
    <property type="entry name" value="Retrotran_Ty1/copia-like"/>
</dbReference>
<dbReference type="SUPFAM" id="SSF53098">
    <property type="entry name" value="Ribonuclease H-like"/>
    <property type="match status" value="1"/>
</dbReference>
<keyword evidence="9" id="KW-0067">ATP-binding</keyword>
<evidence type="ECO:0000256" key="5">
    <source>
        <dbReference type="ARBA" id="ARBA00022723"/>
    </source>
</evidence>
<dbReference type="InterPro" id="IPR054722">
    <property type="entry name" value="PolX-like_BBD"/>
</dbReference>
<evidence type="ECO:0000313" key="17">
    <source>
        <dbReference type="Proteomes" id="UP000694864"/>
    </source>
</evidence>
<evidence type="ECO:0000256" key="11">
    <source>
        <dbReference type="ARBA" id="ARBA00022908"/>
    </source>
</evidence>
<evidence type="ECO:0000256" key="8">
    <source>
        <dbReference type="ARBA" id="ARBA00022801"/>
    </source>
</evidence>
<dbReference type="InterPro" id="IPR025724">
    <property type="entry name" value="GAG-pre-integrase_dom"/>
</dbReference>
<proteinExistence type="predicted"/>
<evidence type="ECO:0000256" key="10">
    <source>
        <dbReference type="ARBA" id="ARBA00022842"/>
    </source>
</evidence>
<dbReference type="Pfam" id="PF22936">
    <property type="entry name" value="Pol_BBD"/>
    <property type="match status" value="1"/>
</dbReference>
<evidence type="ECO:0000256" key="9">
    <source>
        <dbReference type="ARBA" id="ARBA00022840"/>
    </source>
</evidence>
<dbReference type="PANTHER" id="PTHR42648:SF11">
    <property type="entry name" value="TRANSPOSON TY4-P GAG-POL POLYPROTEIN"/>
    <property type="match status" value="1"/>
</dbReference>
<keyword evidence="17" id="KW-1185">Reference proteome</keyword>
<evidence type="ECO:0000256" key="13">
    <source>
        <dbReference type="ARBA" id="ARBA00022932"/>
    </source>
</evidence>
<keyword evidence="6" id="KW-0547">Nucleotide-binding</keyword>
<dbReference type="Proteomes" id="UP000694864">
    <property type="component" value="Chromosome 9"/>
</dbReference>
<keyword evidence="14" id="KW-0917">Virion maturation</keyword>
<protein>
    <submittedName>
        <fullName evidence="18">Uncharacterized protein LOC104715181</fullName>
    </submittedName>
</protein>
<keyword evidence="4" id="KW-0540">Nuclease</keyword>
<keyword evidence="5" id="KW-0479">Metal-binding</keyword>
<dbReference type="Pfam" id="PF13976">
    <property type="entry name" value="gag_pre-integrs"/>
    <property type="match status" value="1"/>
</dbReference>
<name>A0ABM0TT43_CAMSA</name>
<evidence type="ECO:0000256" key="4">
    <source>
        <dbReference type="ARBA" id="ARBA00022722"/>
    </source>
</evidence>
<dbReference type="InterPro" id="IPR036397">
    <property type="entry name" value="RNaseH_sf"/>
</dbReference>
<evidence type="ECO:0000256" key="15">
    <source>
        <dbReference type="ARBA" id="ARBA00023172"/>
    </source>
</evidence>
<keyword evidence="13" id="KW-0239">DNA-directed DNA polymerase</keyword>
<dbReference type="PROSITE" id="PS50994">
    <property type="entry name" value="INTEGRASE"/>
    <property type="match status" value="1"/>
</dbReference>
<dbReference type="RefSeq" id="XP_010430918.1">
    <property type="nucleotide sequence ID" value="XM_010432616.1"/>
</dbReference>
<keyword evidence="8" id="KW-0378">Hydrolase</keyword>
<evidence type="ECO:0000256" key="14">
    <source>
        <dbReference type="ARBA" id="ARBA00023113"/>
    </source>
</evidence>
<keyword evidence="13" id="KW-0548">Nucleotidyltransferase</keyword>
<dbReference type="InterPro" id="IPR012337">
    <property type="entry name" value="RNaseH-like_sf"/>
</dbReference>
<keyword evidence="11" id="KW-0229">DNA integration</keyword>
<evidence type="ECO:0000256" key="1">
    <source>
        <dbReference type="ARBA" id="ARBA00002180"/>
    </source>
</evidence>
<evidence type="ECO:0000256" key="7">
    <source>
        <dbReference type="ARBA" id="ARBA00022759"/>
    </source>
</evidence>
<keyword evidence="3" id="KW-0645">Protease</keyword>
<reference evidence="18" key="2">
    <citation type="submission" date="2025-08" db="UniProtKB">
        <authorList>
            <consortium name="RefSeq"/>
        </authorList>
    </citation>
    <scope>IDENTIFICATION</scope>
    <source>
        <tissue evidence="18">Leaf</tissue>
    </source>
</reference>
<keyword evidence="7" id="KW-0255">Endonuclease</keyword>
<sequence length="207" mass="22942">MANSSTNQLVGIGSIKIRAHDGRFCTLNDVRHVPSREENLISLSLLNNKGFKYSGGNGGLRVCQSSDVILKGVLRGILYILQGSTVAGSTNVASPEIHKEDMTKLWQMRFGHMGERRTQILSEEDLLCGQKIKRLRTDNGQEFCSSEFNQLCKDQGVAQHHTVRSALLQKGVVEQMNQTLLERAGCMLSTGSFGKRVELKGDLQQHE</sequence>
<keyword evidence="15" id="KW-0233">DNA recombination</keyword>
<accession>A0ABM0TT43</accession>
<feature type="domain" description="Integrase catalytic" evidence="16">
    <location>
        <begin position="133"/>
        <end position="207"/>
    </location>
</feature>
<reference evidence="17" key="1">
    <citation type="journal article" date="2014" name="Nat. Commun.">
        <title>The emerging biofuel crop Camelina sativa retains a highly undifferentiated hexaploid genome structure.</title>
        <authorList>
            <person name="Kagale S."/>
            <person name="Koh C."/>
            <person name="Nixon J."/>
            <person name="Bollina V."/>
            <person name="Clarke W.E."/>
            <person name="Tuteja R."/>
            <person name="Spillane C."/>
            <person name="Robinson S.J."/>
            <person name="Links M.G."/>
            <person name="Clarke C."/>
            <person name="Higgins E.E."/>
            <person name="Huebert T."/>
            <person name="Sharpe A.G."/>
            <person name="Parkin I.A."/>
        </authorList>
    </citation>
    <scope>NUCLEOTIDE SEQUENCE [LARGE SCALE GENOMIC DNA]</scope>
    <source>
        <strain evidence="17">cv. DH55</strain>
    </source>
</reference>
<evidence type="ECO:0000259" key="16">
    <source>
        <dbReference type="PROSITE" id="PS50994"/>
    </source>
</evidence>
<dbReference type="PANTHER" id="PTHR42648">
    <property type="entry name" value="TRANSPOSASE, PUTATIVE-RELATED"/>
    <property type="match status" value="1"/>
</dbReference>
<gene>
    <name evidence="18" type="primary">LOC104715181</name>
</gene>
<evidence type="ECO:0000256" key="3">
    <source>
        <dbReference type="ARBA" id="ARBA00022670"/>
    </source>
</evidence>
<keyword evidence="13" id="KW-0808">Transferase</keyword>
<evidence type="ECO:0000256" key="12">
    <source>
        <dbReference type="ARBA" id="ARBA00022918"/>
    </source>
</evidence>
<keyword evidence="10" id="KW-0460">Magnesium</keyword>
<dbReference type="GeneID" id="104715181"/>
<evidence type="ECO:0000256" key="2">
    <source>
        <dbReference type="ARBA" id="ARBA00022612"/>
    </source>
</evidence>
<organism evidence="17 18">
    <name type="scientific">Camelina sativa</name>
    <name type="common">False flax</name>
    <name type="synonym">Myagrum sativum</name>
    <dbReference type="NCBI Taxonomy" id="90675"/>
    <lineage>
        <taxon>Eukaryota</taxon>
        <taxon>Viridiplantae</taxon>
        <taxon>Streptophyta</taxon>
        <taxon>Embryophyta</taxon>
        <taxon>Tracheophyta</taxon>
        <taxon>Spermatophyta</taxon>
        <taxon>Magnoliopsida</taxon>
        <taxon>eudicotyledons</taxon>
        <taxon>Gunneridae</taxon>
        <taxon>Pentapetalae</taxon>
        <taxon>rosids</taxon>
        <taxon>malvids</taxon>
        <taxon>Brassicales</taxon>
        <taxon>Brassicaceae</taxon>
        <taxon>Camelineae</taxon>
        <taxon>Camelina</taxon>
    </lineage>
</organism>
<dbReference type="InterPro" id="IPR001584">
    <property type="entry name" value="Integrase_cat-core"/>
</dbReference>
<comment type="function">
    <text evidence="1">The aspartyl protease (PR) mediates the proteolytic cleavages of the Gag and Gag-Pol polyproteins after assembly of the VLP.</text>
</comment>